<keyword evidence="15" id="KW-0946">Virion</keyword>
<dbReference type="InterPro" id="IPR008972">
    <property type="entry name" value="Cupredoxin"/>
</dbReference>
<evidence type="ECO:0000313" key="15">
    <source>
        <dbReference type="EMBL" id="SKC58673.1"/>
    </source>
</evidence>
<evidence type="ECO:0000313" key="16">
    <source>
        <dbReference type="Proteomes" id="UP000189777"/>
    </source>
</evidence>
<evidence type="ECO:0000256" key="8">
    <source>
        <dbReference type="ARBA" id="ARBA00043090"/>
    </source>
</evidence>
<dbReference type="Pfam" id="PF00394">
    <property type="entry name" value="Cu-oxidase"/>
    <property type="match status" value="1"/>
</dbReference>
<dbReference type="PANTHER" id="PTHR48267:SF1">
    <property type="entry name" value="BILIRUBIN OXIDASE"/>
    <property type="match status" value="1"/>
</dbReference>
<dbReference type="InterPro" id="IPR002355">
    <property type="entry name" value="Cu_oxidase_Cu_BS"/>
</dbReference>
<keyword evidence="15" id="KW-0167">Capsid protein</keyword>
<accession>A0A1T5K4W0</accession>
<dbReference type="RefSeq" id="WP_079573692.1">
    <property type="nucleotide sequence ID" value="NZ_FUZQ01000003.1"/>
</dbReference>
<dbReference type="PROSITE" id="PS00080">
    <property type="entry name" value="MULTICOPPER_OXIDASE2"/>
    <property type="match status" value="1"/>
</dbReference>
<dbReference type="InterPro" id="IPR045087">
    <property type="entry name" value="Cu-oxidase_fam"/>
</dbReference>
<dbReference type="EC" id="1.16.3.4" evidence="5"/>
<evidence type="ECO:0000256" key="6">
    <source>
        <dbReference type="ARBA" id="ARBA00041027"/>
    </source>
</evidence>
<keyword evidence="4" id="KW-0560">Oxidoreductase</keyword>
<keyword evidence="15" id="KW-0131">Cell cycle</keyword>
<dbReference type="Pfam" id="PF07731">
    <property type="entry name" value="Cu-oxidase_2"/>
    <property type="match status" value="1"/>
</dbReference>
<evidence type="ECO:0000256" key="9">
    <source>
        <dbReference type="ARBA" id="ARBA00048092"/>
    </source>
</evidence>
<evidence type="ECO:0000259" key="12">
    <source>
        <dbReference type="Pfam" id="PF00394"/>
    </source>
</evidence>
<feature type="domain" description="Plastocyanin-like" evidence="12">
    <location>
        <begin position="242"/>
        <end position="300"/>
    </location>
</feature>
<dbReference type="InterPro" id="IPR011707">
    <property type="entry name" value="Cu-oxidase-like_N"/>
</dbReference>
<feature type="region of interest" description="Disordered" evidence="10">
    <location>
        <begin position="487"/>
        <end position="534"/>
    </location>
</feature>
<dbReference type="OrthoDB" id="345021at2"/>
<feature type="compositionally biased region" description="Basic and acidic residues" evidence="10">
    <location>
        <begin position="492"/>
        <end position="508"/>
    </location>
</feature>
<evidence type="ECO:0000256" key="11">
    <source>
        <dbReference type="SAM" id="SignalP"/>
    </source>
</evidence>
<feature type="compositionally biased region" description="Basic and acidic residues" evidence="10">
    <location>
        <begin position="524"/>
        <end position="534"/>
    </location>
</feature>
<dbReference type="GO" id="GO:0051301">
    <property type="term" value="P:cell division"/>
    <property type="evidence" value="ECO:0007669"/>
    <property type="project" value="UniProtKB-KW"/>
</dbReference>
<dbReference type="PROSITE" id="PS51318">
    <property type="entry name" value="TAT"/>
    <property type="match status" value="1"/>
</dbReference>
<dbReference type="Gene3D" id="2.60.40.420">
    <property type="entry name" value="Cupredoxins - blue copper proteins"/>
    <property type="match status" value="3"/>
</dbReference>
<evidence type="ECO:0000259" key="13">
    <source>
        <dbReference type="Pfam" id="PF07731"/>
    </source>
</evidence>
<dbReference type="InterPro" id="IPR001117">
    <property type="entry name" value="Cu-oxidase_2nd"/>
</dbReference>
<organism evidence="15 16">
    <name type="scientific">Krasilnikoviella flava</name>
    <dbReference type="NCBI Taxonomy" id="526729"/>
    <lineage>
        <taxon>Bacteria</taxon>
        <taxon>Bacillati</taxon>
        <taxon>Actinomycetota</taxon>
        <taxon>Actinomycetes</taxon>
        <taxon>Micrococcales</taxon>
        <taxon>Promicromonosporaceae</taxon>
        <taxon>Krasilnikoviella</taxon>
    </lineage>
</organism>
<dbReference type="Proteomes" id="UP000189777">
    <property type="component" value="Unassembled WGS sequence"/>
</dbReference>
<dbReference type="GO" id="GO:0005507">
    <property type="term" value="F:copper ion binding"/>
    <property type="evidence" value="ECO:0007669"/>
    <property type="project" value="InterPro"/>
</dbReference>
<feature type="domain" description="Plastocyanin-like" evidence="14">
    <location>
        <begin position="67"/>
        <end position="181"/>
    </location>
</feature>
<dbReference type="PANTHER" id="PTHR48267">
    <property type="entry name" value="CUPREDOXIN SUPERFAMILY PROTEIN"/>
    <property type="match status" value="1"/>
</dbReference>
<comment type="similarity">
    <text evidence="1">Belongs to the multicopper oxidase family.</text>
</comment>
<dbReference type="PROSITE" id="PS51257">
    <property type="entry name" value="PROKAR_LIPOPROTEIN"/>
    <property type="match status" value="1"/>
</dbReference>
<evidence type="ECO:0000256" key="10">
    <source>
        <dbReference type="SAM" id="MobiDB-lite"/>
    </source>
</evidence>
<sequence>MTARPTRRAVLRATALAAVVAVAGAGCGAVPGSVTSVDEPEFIRELPIPPLAESTVAGGVRTFRLTAQEGTTELLPGVETPTWGFDGPNLGPTLRAERGEKVAVEVTNDLDVTTSVHWHGMHLPAAMDGGPHQPVAPGDTWRPAWTIDQPAATLWYHPHPHGETEEHVYRGLAGLFLLDDDASRAADLPQEYGVDDVPVVVQDKVLDDDGRLVLKDDGGEPGTLGGTVVTNGVAGAYQEVTTERVRLRLLNGSTARTYSLGLADREMDLVATDGGLLDAPVRLDHVRLAPGERAEVVVALEPGETTRLRSSEADLGGVAAPFAMGGNDAFDVLELRAADELAPSPEPSWGPSTHAAEDALHEDDATVTRTFDLDERTINGERMDAGRIDEVATVGSTEVWEVRNTIPMPHSFHVHDVQFRVLTVDGQAPPPELAGPKDTVYLEPRRTYRLLMRFDDYTDDVLPYMYHCHMLLHEDEGMMGQLLVVEPGSDARPGRSERLSGHARHAADADGTSTVVGDGYGPRAPDRGAHAGHG</sequence>
<feature type="signal peptide" evidence="11">
    <location>
        <begin position="1"/>
        <end position="25"/>
    </location>
</feature>
<keyword evidence="15" id="KW-0132">Cell division</keyword>
<evidence type="ECO:0000256" key="5">
    <source>
        <dbReference type="ARBA" id="ARBA00038978"/>
    </source>
</evidence>
<evidence type="ECO:0000256" key="1">
    <source>
        <dbReference type="ARBA" id="ARBA00010609"/>
    </source>
</evidence>
<feature type="chain" id="PRO_5012730404" description="Multicopper oxidase CueO" evidence="11">
    <location>
        <begin position="26"/>
        <end position="534"/>
    </location>
</feature>
<reference evidence="15 16" key="1">
    <citation type="submission" date="2017-02" db="EMBL/GenBank/DDBJ databases">
        <authorList>
            <person name="Peterson S.W."/>
        </authorList>
    </citation>
    <scope>NUCLEOTIDE SEQUENCE [LARGE SCALE GENOMIC DNA]</scope>
    <source>
        <strain evidence="15 16">DSM 21481</strain>
    </source>
</reference>
<protein>
    <recommendedName>
        <fullName evidence="6">Multicopper oxidase CueO</fullName>
        <ecNumber evidence="5">1.16.3.4</ecNumber>
    </recommendedName>
    <alternativeName>
        <fullName evidence="7">Copper efflux oxidase</fullName>
    </alternativeName>
    <alternativeName>
        <fullName evidence="8">Cuprous oxidase</fullName>
    </alternativeName>
</protein>
<dbReference type="InterPro" id="IPR006311">
    <property type="entry name" value="TAT_signal"/>
</dbReference>
<evidence type="ECO:0000259" key="14">
    <source>
        <dbReference type="Pfam" id="PF07732"/>
    </source>
</evidence>
<dbReference type="EMBL" id="FUZQ01000003">
    <property type="protein sequence ID" value="SKC58673.1"/>
    <property type="molecule type" value="Genomic_DNA"/>
</dbReference>
<evidence type="ECO:0000256" key="7">
    <source>
        <dbReference type="ARBA" id="ARBA00042896"/>
    </source>
</evidence>
<keyword evidence="3" id="KW-0479">Metal-binding</keyword>
<gene>
    <name evidence="15" type="ORF">SAMN04324258_1831</name>
</gene>
<comment type="catalytic activity">
    <reaction evidence="9">
        <text>4 Cu(+) + O2 + 4 H(+) = 4 Cu(2+) + 2 H2O</text>
        <dbReference type="Rhea" id="RHEA:30083"/>
        <dbReference type="ChEBI" id="CHEBI:15377"/>
        <dbReference type="ChEBI" id="CHEBI:15378"/>
        <dbReference type="ChEBI" id="CHEBI:15379"/>
        <dbReference type="ChEBI" id="CHEBI:29036"/>
        <dbReference type="ChEBI" id="CHEBI:49552"/>
        <dbReference type="EC" id="1.16.3.4"/>
    </reaction>
    <physiologicalReaction direction="left-to-right" evidence="9">
        <dbReference type="Rhea" id="RHEA:30084"/>
    </physiologicalReaction>
</comment>
<evidence type="ECO:0000256" key="2">
    <source>
        <dbReference type="ARBA" id="ARBA00011245"/>
    </source>
</evidence>
<name>A0A1T5K4W0_9MICO</name>
<dbReference type="STRING" id="526729.SAMN04324258_1831"/>
<proteinExistence type="inferred from homology"/>
<comment type="subunit">
    <text evidence="2">Monomer.</text>
</comment>
<feature type="domain" description="Plastocyanin-like" evidence="13">
    <location>
        <begin position="366"/>
        <end position="485"/>
    </location>
</feature>
<keyword evidence="16" id="KW-1185">Reference proteome</keyword>
<evidence type="ECO:0000256" key="3">
    <source>
        <dbReference type="ARBA" id="ARBA00022723"/>
    </source>
</evidence>
<dbReference type="CDD" id="cd04232">
    <property type="entry name" value="CuRO_1_CueO_FtsP"/>
    <property type="match status" value="1"/>
</dbReference>
<dbReference type="SUPFAM" id="SSF49503">
    <property type="entry name" value="Cupredoxins"/>
    <property type="match status" value="3"/>
</dbReference>
<dbReference type="InterPro" id="IPR011706">
    <property type="entry name" value="Cu-oxidase_C"/>
</dbReference>
<dbReference type="Pfam" id="PF07732">
    <property type="entry name" value="Cu-oxidase_3"/>
    <property type="match status" value="1"/>
</dbReference>
<evidence type="ECO:0000256" key="4">
    <source>
        <dbReference type="ARBA" id="ARBA00023002"/>
    </source>
</evidence>
<dbReference type="AlphaFoldDB" id="A0A1T5K4W0"/>
<keyword evidence="11" id="KW-0732">Signal</keyword>
<dbReference type="CDD" id="cd13890">
    <property type="entry name" value="CuRO_3_CueO_FtsP"/>
    <property type="match status" value="1"/>
</dbReference>
<dbReference type="GO" id="GO:0016491">
    <property type="term" value="F:oxidoreductase activity"/>
    <property type="evidence" value="ECO:0007669"/>
    <property type="project" value="UniProtKB-KW"/>
</dbReference>